<feature type="chain" id="PRO_5008609403" evidence="2">
    <location>
        <begin position="20"/>
        <end position="197"/>
    </location>
</feature>
<dbReference type="Proteomes" id="UP000092377">
    <property type="component" value="Unassembled WGS sequence"/>
</dbReference>
<keyword evidence="4" id="KW-1185">Reference proteome</keyword>
<comment type="similarity">
    <text evidence="1">Belongs to the protease inhibitor I11 (ecotin) family.</text>
</comment>
<dbReference type="AlphaFoldDB" id="A0A1B8H7Z6"/>
<dbReference type="Gene3D" id="2.60.40.550">
    <property type="entry name" value="Ecotin"/>
    <property type="match status" value="1"/>
</dbReference>
<dbReference type="InterPro" id="IPR036198">
    <property type="entry name" value="Ecotin_sf"/>
</dbReference>
<comment type="caution">
    <text evidence="3">The sequence shown here is derived from an EMBL/GenBank/DDBJ whole genome shotgun (WGS) entry which is preliminary data.</text>
</comment>
<organism evidence="3 4">
    <name type="scientific">Morganella psychrotolerans</name>
    <dbReference type="NCBI Taxonomy" id="368603"/>
    <lineage>
        <taxon>Bacteria</taxon>
        <taxon>Pseudomonadati</taxon>
        <taxon>Pseudomonadota</taxon>
        <taxon>Gammaproteobacteria</taxon>
        <taxon>Enterobacterales</taxon>
        <taxon>Morganellaceae</taxon>
        <taxon>Morganella</taxon>
    </lineage>
</organism>
<dbReference type="InterPro" id="IPR005658">
    <property type="entry name" value="Prot_inh_ecotin"/>
</dbReference>
<feature type="signal peptide" evidence="2">
    <location>
        <begin position="1"/>
        <end position="19"/>
    </location>
</feature>
<dbReference type="GO" id="GO:0004867">
    <property type="term" value="F:serine-type endopeptidase inhibitor activity"/>
    <property type="evidence" value="ECO:0007669"/>
    <property type="project" value="InterPro"/>
</dbReference>
<dbReference type="EMBL" id="LZEY01000045">
    <property type="protein sequence ID" value="OBU05204.1"/>
    <property type="molecule type" value="Genomic_DNA"/>
</dbReference>
<evidence type="ECO:0000256" key="2">
    <source>
        <dbReference type="SAM" id="SignalP"/>
    </source>
</evidence>
<evidence type="ECO:0000313" key="3">
    <source>
        <dbReference type="EMBL" id="OBU05204.1"/>
    </source>
</evidence>
<protein>
    <submittedName>
        <fullName evidence="3">Ecotin</fullName>
    </submittedName>
</protein>
<dbReference type="RefSeq" id="WP_067404854.1">
    <property type="nucleotide sequence ID" value="NZ_LZEY01000045.1"/>
</dbReference>
<name>A0A1B8H7Z6_9GAMM</name>
<accession>A0A1B8H7Z6</accession>
<sequence length="197" mass="21870">MKKFILPVMVMLATTGAYAEDVKTTDMQPLTKDSVKSQPLTDVKAGLIKAEPLKLVKTDNGMSELKHFPQAGPDMVRHVIAVEPEADEGLYKIELVVGKKQMVDCNHQWFGGSLTQKTVEGFGYDYYETGELTGPMSTMMGCLNNEKHEAFVSANMGDDAFVRYNSRLPVVVYAPKDVDVKYRIWSTDNQLADAPAK</sequence>
<proteinExistence type="inferred from homology"/>
<gene>
    <name evidence="3" type="ORF">AYY18_09010</name>
</gene>
<evidence type="ECO:0000256" key="1">
    <source>
        <dbReference type="ARBA" id="ARBA00010558"/>
    </source>
</evidence>
<dbReference type="PANTHER" id="PTHR35890:SF3">
    <property type="entry name" value="ECOTIN"/>
    <property type="match status" value="1"/>
</dbReference>
<dbReference type="Gene3D" id="4.10.1230.10">
    <property type="entry name" value="Ecotin, trypsin inhibitor"/>
    <property type="match status" value="1"/>
</dbReference>
<reference evidence="4" key="1">
    <citation type="submission" date="2016-06" db="EMBL/GenBank/DDBJ databases">
        <authorList>
            <person name="Butler K."/>
        </authorList>
    </citation>
    <scope>NUCLEOTIDE SEQUENCE [LARGE SCALE GENOMIC DNA]</scope>
    <source>
        <strain evidence="4">GCSL-Mp20</strain>
    </source>
</reference>
<dbReference type="InterPro" id="IPR027438">
    <property type="entry name" value="Ecotin_C"/>
</dbReference>
<evidence type="ECO:0000313" key="4">
    <source>
        <dbReference type="Proteomes" id="UP000092377"/>
    </source>
</evidence>
<dbReference type="PANTHER" id="PTHR35890">
    <property type="match status" value="1"/>
</dbReference>
<dbReference type="SUPFAM" id="SSF49772">
    <property type="entry name" value="Ecotin, trypsin inhibitor"/>
    <property type="match status" value="1"/>
</dbReference>
<dbReference type="OrthoDB" id="997196at2"/>
<keyword evidence="2" id="KW-0732">Signal</keyword>
<dbReference type="NCBIfam" id="NF002987">
    <property type="entry name" value="PRK03719.1"/>
    <property type="match status" value="1"/>
</dbReference>
<dbReference type="Pfam" id="PF03974">
    <property type="entry name" value="Ecotin"/>
    <property type="match status" value="1"/>
</dbReference>